<evidence type="ECO:0000313" key="1">
    <source>
        <dbReference type="EMBL" id="URE04068.1"/>
    </source>
</evidence>
<sequence>MADRGCDDACGCAVPCPGARRGEGKSGTPCAGAEITAAATRAHAGGRCVVPLSDARHVPPPDVANPDTVLLLCFG</sequence>
<proteinExistence type="predicted"/>
<dbReference type="AlphaFoldDB" id="A0A9E7G2N7"/>
<protein>
    <submittedName>
        <fullName evidence="1">Uncharacterized protein</fullName>
    </submittedName>
</protein>
<dbReference type="EMBL" id="CP097507">
    <property type="protein sequence ID" value="URE04068.1"/>
    <property type="molecule type" value="Genomic_DNA"/>
</dbReference>
<reference evidence="1" key="1">
    <citation type="submission" date="2022-05" db="EMBL/GenBank/DDBJ databases">
        <title>The Musa troglodytarum L. genome provides insights into the mechanism of non-climacteric behaviour and enrichment of carotenoids.</title>
        <authorList>
            <person name="Wang J."/>
        </authorList>
    </citation>
    <scope>NUCLEOTIDE SEQUENCE</scope>
    <source>
        <tissue evidence="1">Leaf</tissue>
    </source>
</reference>
<evidence type="ECO:0000313" key="2">
    <source>
        <dbReference type="Proteomes" id="UP001055439"/>
    </source>
</evidence>
<dbReference type="Proteomes" id="UP001055439">
    <property type="component" value="Chromosome 5"/>
</dbReference>
<organism evidence="1 2">
    <name type="scientific">Musa troglodytarum</name>
    <name type="common">fe'i banana</name>
    <dbReference type="NCBI Taxonomy" id="320322"/>
    <lineage>
        <taxon>Eukaryota</taxon>
        <taxon>Viridiplantae</taxon>
        <taxon>Streptophyta</taxon>
        <taxon>Embryophyta</taxon>
        <taxon>Tracheophyta</taxon>
        <taxon>Spermatophyta</taxon>
        <taxon>Magnoliopsida</taxon>
        <taxon>Liliopsida</taxon>
        <taxon>Zingiberales</taxon>
        <taxon>Musaceae</taxon>
        <taxon>Musa</taxon>
    </lineage>
</organism>
<name>A0A9E7G2N7_9LILI</name>
<keyword evidence="2" id="KW-1185">Reference proteome</keyword>
<gene>
    <name evidence="1" type="ORF">MUK42_20212</name>
</gene>
<accession>A0A9E7G2N7</accession>